<comment type="caution">
    <text evidence="2">The sequence shown here is derived from an EMBL/GenBank/DDBJ whole genome shotgun (WGS) entry which is preliminary data.</text>
</comment>
<keyword evidence="1" id="KW-0812">Transmembrane</keyword>
<gene>
    <name evidence="2" type="ORF">HMPREF9088_0746</name>
</gene>
<dbReference type="HOGENOM" id="CLU_1862096_0_0_9"/>
<dbReference type="RefSeq" id="WP_007207767.1">
    <property type="nucleotide sequence ID" value="NZ_GL622241.1"/>
</dbReference>
<proteinExistence type="predicted"/>
<keyword evidence="1" id="KW-1133">Transmembrane helix</keyword>
<protein>
    <submittedName>
        <fullName evidence="2">Uncharacterized protein</fullName>
    </submittedName>
</protein>
<evidence type="ECO:0000256" key="1">
    <source>
        <dbReference type="SAM" id="Phobius"/>
    </source>
</evidence>
<sequence length="137" mass="15821">MRFEKLEGIFYLLFACALFLPSVVFIIHHLAQHAWSSLLLPIFFVFLAVTLACYAASRWLHVRQKKTYTKIYRAYLLVQLGTFSYLVAVGIYFSIHHLHFLATVSVGIGSIASLFSLIALYFLKKDMKQTTAYYLNR</sequence>
<feature type="transmembrane region" description="Helical" evidence="1">
    <location>
        <begin position="34"/>
        <end position="54"/>
    </location>
</feature>
<dbReference type="Proteomes" id="UP000010296">
    <property type="component" value="Unassembled WGS sequence"/>
</dbReference>
<feature type="transmembrane region" description="Helical" evidence="1">
    <location>
        <begin position="9"/>
        <end position="28"/>
    </location>
</feature>
<name>E6LEF6_ENTI1</name>
<dbReference type="AlphaFoldDB" id="E6LEF6"/>
<dbReference type="EMBL" id="AEPV01000026">
    <property type="protein sequence ID" value="EFU74445.1"/>
    <property type="molecule type" value="Genomic_DNA"/>
</dbReference>
<keyword evidence="1" id="KW-0472">Membrane</keyword>
<evidence type="ECO:0000313" key="3">
    <source>
        <dbReference type="Proteomes" id="UP000010296"/>
    </source>
</evidence>
<dbReference type="GeneID" id="302706223"/>
<accession>E6LEF6</accession>
<reference evidence="2 3" key="1">
    <citation type="submission" date="2010-12" db="EMBL/GenBank/DDBJ databases">
        <authorList>
            <person name="Muzny D."/>
            <person name="Qin X."/>
            <person name="Deng J."/>
            <person name="Jiang H."/>
            <person name="Liu Y."/>
            <person name="Qu J."/>
            <person name="Song X.-Z."/>
            <person name="Zhang L."/>
            <person name="Thornton R."/>
            <person name="Coyle M."/>
            <person name="Francisco L."/>
            <person name="Jackson L."/>
            <person name="Javaid M."/>
            <person name="Korchina V."/>
            <person name="Kovar C."/>
            <person name="Mata R."/>
            <person name="Mathew T."/>
            <person name="Ngo R."/>
            <person name="Nguyen L."/>
            <person name="Nguyen N."/>
            <person name="Okwuonu G."/>
            <person name="Ongeri F."/>
            <person name="Pham C."/>
            <person name="Simmons D."/>
            <person name="Wilczek-Boney K."/>
            <person name="Hale W."/>
            <person name="Jakkamsetti A."/>
            <person name="Pham P."/>
            <person name="Ruth R."/>
            <person name="San Lucas F."/>
            <person name="Warren J."/>
            <person name="Zhang J."/>
            <person name="Zhao Z."/>
            <person name="Zhou C."/>
            <person name="Zhu D."/>
            <person name="Lee S."/>
            <person name="Bess C."/>
            <person name="Blankenburg K."/>
            <person name="Forbes L."/>
            <person name="Fu Q."/>
            <person name="Gubbala S."/>
            <person name="Hirani K."/>
            <person name="Jayaseelan J.C."/>
            <person name="Lara F."/>
            <person name="Munidasa M."/>
            <person name="Palculict T."/>
            <person name="Patil S."/>
            <person name="Pu L.-L."/>
            <person name="Saada N."/>
            <person name="Tang L."/>
            <person name="Weissenberger G."/>
            <person name="Zhu Y."/>
            <person name="Hemphill L."/>
            <person name="Shang Y."/>
            <person name="Youmans B."/>
            <person name="Ayvaz T."/>
            <person name="Ross M."/>
            <person name="Santibanez J."/>
            <person name="Aqrawi P."/>
            <person name="Gross S."/>
            <person name="Joshi V."/>
            <person name="Fowler G."/>
            <person name="Nazareth L."/>
            <person name="Reid J."/>
            <person name="Worley K."/>
            <person name="Petrosino J."/>
            <person name="Highlander S."/>
            <person name="Gibbs R."/>
        </authorList>
    </citation>
    <scope>NUCLEOTIDE SEQUENCE [LARGE SCALE GENOMIC DNA]</scope>
    <source>
        <strain evidence="3">DSM 15952 / CCUG 50447 / LMG 22039 / TP 1.5</strain>
    </source>
</reference>
<dbReference type="eggNOG" id="ENOG50308CA">
    <property type="taxonomic scope" value="Bacteria"/>
</dbReference>
<evidence type="ECO:0000313" key="2">
    <source>
        <dbReference type="EMBL" id="EFU74445.1"/>
    </source>
</evidence>
<organism evidence="2 3">
    <name type="scientific">Enterococcus italicus (strain DSM 15952 / CCUG 50447 / LMG 22039 / TP 1.5)</name>
    <dbReference type="NCBI Taxonomy" id="888064"/>
    <lineage>
        <taxon>Bacteria</taxon>
        <taxon>Bacillati</taxon>
        <taxon>Bacillota</taxon>
        <taxon>Bacilli</taxon>
        <taxon>Lactobacillales</taxon>
        <taxon>Enterococcaceae</taxon>
        <taxon>Enterococcus</taxon>
    </lineage>
</organism>
<feature type="transmembrane region" description="Helical" evidence="1">
    <location>
        <begin position="101"/>
        <end position="123"/>
    </location>
</feature>
<keyword evidence="3" id="KW-1185">Reference proteome</keyword>
<feature type="transmembrane region" description="Helical" evidence="1">
    <location>
        <begin position="74"/>
        <end position="95"/>
    </location>
</feature>
<dbReference type="PATRIC" id="fig|888064.11.peg.1205"/>